<dbReference type="EC" id="3.1.26.8" evidence="11 12"/>
<evidence type="ECO:0000256" key="9">
    <source>
        <dbReference type="ARBA" id="ARBA00022842"/>
    </source>
</evidence>
<reference evidence="14 15" key="1">
    <citation type="submission" date="2019-11" db="EMBL/GenBank/DDBJ databases">
        <authorList>
            <person name="Li X."/>
        </authorList>
    </citation>
    <scope>NUCLEOTIDE SEQUENCE [LARGE SCALE GENOMIC DNA]</scope>
    <source>
        <strain evidence="14 15">L9</strain>
    </source>
</reference>
<comment type="caution">
    <text evidence="14">The sequence shown here is derived from an EMBL/GenBank/DDBJ whole genome shotgun (WGS) entry which is preliminary data.</text>
</comment>
<protein>
    <recommendedName>
        <fullName evidence="11 12">Ribonuclease M5</fullName>
        <ecNumber evidence="11 12">3.1.26.8</ecNumber>
    </recommendedName>
    <alternativeName>
        <fullName evidence="11">RNase M5</fullName>
    </alternativeName>
    <alternativeName>
        <fullName evidence="11">Ribosomal RNA terminal maturase M5</fullName>
    </alternativeName>
</protein>
<comment type="function">
    <text evidence="11">Required for correct processing of both the 5' and 3' ends of 5S rRNA precursor. Cleaves both sides of a double-stranded region yielding mature 5S rRNA in one step.</text>
</comment>
<keyword evidence="3 11" id="KW-0698">rRNA processing</keyword>
<dbReference type="CDD" id="cd01027">
    <property type="entry name" value="TOPRIM_RNase_M5_like"/>
    <property type="match status" value="1"/>
</dbReference>
<dbReference type="Gene3D" id="3.40.1360.10">
    <property type="match status" value="1"/>
</dbReference>
<name>A0A6N8FEY1_9BACI</name>
<evidence type="ECO:0000313" key="15">
    <source>
        <dbReference type="Proteomes" id="UP000469125"/>
    </source>
</evidence>
<evidence type="ECO:0000256" key="5">
    <source>
        <dbReference type="ARBA" id="ARBA00022723"/>
    </source>
</evidence>
<comment type="catalytic activity">
    <reaction evidence="11">
        <text>Endonucleolytic cleavage of RNA, removing 21 and 42 nucleotides, respectively, from the 5'- and 3'-termini of a 5S-rRNA precursor.</text>
        <dbReference type="EC" id="3.1.26.8"/>
    </reaction>
</comment>
<comment type="subcellular location">
    <subcellularLocation>
        <location evidence="11">Cytoplasm</location>
    </subcellularLocation>
</comment>
<evidence type="ECO:0000313" key="14">
    <source>
        <dbReference type="EMBL" id="MUK88083.1"/>
    </source>
</evidence>
<evidence type="ECO:0000256" key="2">
    <source>
        <dbReference type="ARBA" id="ARBA00022517"/>
    </source>
</evidence>
<evidence type="ECO:0000256" key="3">
    <source>
        <dbReference type="ARBA" id="ARBA00022552"/>
    </source>
</evidence>
<dbReference type="HAMAP" id="MF_01469">
    <property type="entry name" value="RNase_M5"/>
    <property type="match status" value="1"/>
</dbReference>
<proteinExistence type="inferred from homology"/>
<dbReference type="FunFam" id="3.40.1360.10:FF:000006">
    <property type="entry name" value="Ribonuclease M5"/>
    <property type="match status" value="1"/>
</dbReference>
<dbReference type="PANTHER" id="PTHR39156:SF1">
    <property type="entry name" value="RIBONUCLEASE M5"/>
    <property type="match status" value="1"/>
</dbReference>
<gene>
    <name evidence="11 14" type="primary">rnmV</name>
    <name evidence="14" type="ORF">GMD78_06690</name>
</gene>
<dbReference type="GO" id="GO:0046872">
    <property type="term" value="F:metal ion binding"/>
    <property type="evidence" value="ECO:0007669"/>
    <property type="project" value="UniProtKB-KW"/>
</dbReference>
<dbReference type="GO" id="GO:0043822">
    <property type="term" value="F:ribonuclease M5 activity"/>
    <property type="evidence" value="ECO:0007669"/>
    <property type="project" value="UniProtKB-UniRule"/>
</dbReference>
<keyword evidence="6 11" id="KW-0699">rRNA-binding</keyword>
<dbReference type="GO" id="GO:0005737">
    <property type="term" value="C:cytoplasm"/>
    <property type="evidence" value="ECO:0007669"/>
    <property type="project" value="UniProtKB-SubCell"/>
</dbReference>
<dbReference type="EMBL" id="WOCA01000004">
    <property type="protein sequence ID" value="MUK88083.1"/>
    <property type="molecule type" value="Genomic_DNA"/>
</dbReference>
<dbReference type="PROSITE" id="PS50880">
    <property type="entry name" value="TOPRIM"/>
    <property type="match status" value="1"/>
</dbReference>
<evidence type="ECO:0000256" key="11">
    <source>
        <dbReference type="HAMAP-Rule" id="MF_01469"/>
    </source>
</evidence>
<dbReference type="Proteomes" id="UP000469125">
    <property type="component" value="Unassembled WGS sequence"/>
</dbReference>
<dbReference type="InterPro" id="IPR025156">
    <property type="entry name" value="RNase_M5_C"/>
</dbReference>
<dbReference type="NCBIfam" id="TIGR00334">
    <property type="entry name" value="5S_RNA_mat_M5"/>
    <property type="match status" value="1"/>
</dbReference>
<keyword evidence="5" id="KW-0479">Metal-binding</keyword>
<dbReference type="PANTHER" id="PTHR39156">
    <property type="entry name" value="RIBONUCLEASE M5"/>
    <property type="match status" value="1"/>
</dbReference>
<keyword evidence="9" id="KW-0460">Magnesium</keyword>
<dbReference type="InterPro" id="IPR034141">
    <property type="entry name" value="TOPRIM_RNase_M5-like"/>
</dbReference>
<evidence type="ECO:0000256" key="10">
    <source>
        <dbReference type="ARBA" id="ARBA00022884"/>
    </source>
</evidence>
<accession>A0A6N8FEY1</accession>
<dbReference type="InterPro" id="IPR006171">
    <property type="entry name" value="TOPRIM_dom"/>
</dbReference>
<dbReference type="InterPro" id="IPR004466">
    <property type="entry name" value="RNase_M5"/>
</dbReference>
<evidence type="ECO:0000256" key="8">
    <source>
        <dbReference type="ARBA" id="ARBA00022801"/>
    </source>
</evidence>
<dbReference type="Pfam" id="PF01751">
    <property type="entry name" value="Toprim"/>
    <property type="match status" value="1"/>
</dbReference>
<dbReference type="AlphaFoldDB" id="A0A6N8FEY1"/>
<dbReference type="SUPFAM" id="SSF110455">
    <property type="entry name" value="Toprim domain"/>
    <property type="match status" value="1"/>
</dbReference>
<comment type="similarity">
    <text evidence="11">Belongs to the ribonuclease M5 family.</text>
</comment>
<sequence length="191" mass="21499">MRIKEVIVVEGKDDTTKIKQAVDADTIETNGSAINKNTIKQIQHAKEKRGVIIFTDPDYPGERIRQIINEAVPGCKHAFLTQEKARAKHPENKSLGIEHASLKSIQEALSAVYELVDYEKSEITKADLIANRLIGGPGSNARRERLGELLQIGHTNGKQLLKRLSMFHITKEQFDQAMLTLQQEDSIHEHK</sequence>
<evidence type="ECO:0000256" key="6">
    <source>
        <dbReference type="ARBA" id="ARBA00022730"/>
    </source>
</evidence>
<feature type="domain" description="Toprim" evidence="13">
    <location>
        <begin position="4"/>
        <end position="90"/>
    </location>
</feature>
<keyword evidence="15" id="KW-1185">Reference proteome</keyword>
<evidence type="ECO:0000256" key="12">
    <source>
        <dbReference type="NCBIfam" id="TIGR00334"/>
    </source>
</evidence>
<keyword evidence="1 11" id="KW-0963">Cytoplasm</keyword>
<evidence type="ECO:0000256" key="7">
    <source>
        <dbReference type="ARBA" id="ARBA00022759"/>
    </source>
</evidence>
<dbReference type="Pfam" id="PF13331">
    <property type="entry name" value="DUF4093"/>
    <property type="match status" value="1"/>
</dbReference>
<keyword evidence="8 11" id="KW-0378">Hydrolase</keyword>
<organism evidence="14 15">
    <name type="scientific">Ornithinibacillus caprae</name>
    <dbReference type="NCBI Taxonomy" id="2678566"/>
    <lineage>
        <taxon>Bacteria</taxon>
        <taxon>Bacillati</taxon>
        <taxon>Bacillota</taxon>
        <taxon>Bacilli</taxon>
        <taxon>Bacillales</taxon>
        <taxon>Bacillaceae</taxon>
        <taxon>Ornithinibacillus</taxon>
    </lineage>
</organism>
<evidence type="ECO:0000256" key="4">
    <source>
        <dbReference type="ARBA" id="ARBA00022722"/>
    </source>
</evidence>
<dbReference type="SMART" id="SM00493">
    <property type="entry name" value="TOPRIM"/>
    <property type="match status" value="1"/>
</dbReference>
<evidence type="ECO:0000256" key="1">
    <source>
        <dbReference type="ARBA" id="ARBA00022490"/>
    </source>
</evidence>
<dbReference type="GO" id="GO:0019843">
    <property type="term" value="F:rRNA binding"/>
    <property type="evidence" value="ECO:0007669"/>
    <property type="project" value="UniProtKB-KW"/>
</dbReference>
<dbReference type="GO" id="GO:0006364">
    <property type="term" value="P:rRNA processing"/>
    <property type="evidence" value="ECO:0007669"/>
    <property type="project" value="UniProtKB-UniRule"/>
</dbReference>
<keyword evidence="2 11" id="KW-0690">Ribosome biogenesis</keyword>
<dbReference type="RefSeq" id="WP_155668080.1">
    <property type="nucleotide sequence ID" value="NZ_WOCA01000004.1"/>
</dbReference>
<keyword evidence="10 11" id="KW-0694">RNA-binding</keyword>
<keyword evidence="4 11" id="KW-0540">Nuclease</keyword>
<keyword evidence="7 11" id="KW-0255">Endonuclease</keyword>
<evidence type="ECO:0000259" key="13">
    <source>
        <dbReference type="PROSITE" id="PS50880"/>
    </source>
</evidence>